<dbReference type="EMBL" id="FUYR01000002">
    <property type="protein sequence ID" value="SKB71737.1"/>
    <property type="molecule type" value="Genomic_DNA"/>
</dbReference>
<dbReference type="Proteomes" id="UP000189981">
    <property type="component" value="Unassembled WGS sequence"/>
</dbReference>
<accession>A0A1T5DJC0</accession>
<keyword evidence="2" id="KW-1185">Reference proteome</keyword>
<proteinExistence type="predicted"/>
<evidence type="ECO:0000313" key="1">
    <source>
        <dbReference type="EMBL" id="SKB71737.1"/>
    </source>
</evidence>
<reference evidence="2" key="1">
    <citation type="submission" date="2017-02" db="EMBL/GenBank/DDBJ databases">
        <authorList>
            <person name="Varghese N."/>
            <person name="Submissions S."/>
        </authorList>
    </citation>
    <scope>NUCLEOTIDE SEQUENCE [LARGE SCALE GENOMIC DNA]</scope>
    <source>
        <strain evidence="2">DSM 22385</strain>
    </source>
</reference>
<sequence length="66" mass="7645">MAALFKGQSTHIKNLLEPKDKTCPGRYITSSNIVIKTFTMMVLNHHFYTFQSQTMFQKTSILKNSF</sequence>
<dbReference type="STRING" id="572036.SAMN05661099_2378"/>
<organism evidence="1 2">
    <name type="scientific">Daejeonella lutea</name>
    <dbReference type="NCBI Taxonomy" id="572036"/>
    <lineage>
        <taxon>Bacteria</taxon>
        <taxon>Pseudomonadati</taxon>
        <taxon>Bacteroidota</taxon>
        <taxon>Sphingobacteriia</taxon>
        <taxon>Sphingobacteriales</taxon>
        <taxon>Sphingobacteriaceae</taxon>
        <taxon>Daejeonella</taxon>
    </lineage>
</organism>
<protein>
    <submittedName>
        <fullName evidence="1">Uncharacterized protein</fullName>
    </submittedName>
</protein>
<gene>
    <name evidence="1" type="ORF">SAMN05661099_2378</name>
</gene>
<evidence type="ECO:0000313" key="2">
    <source>
        <dbReference type="Proteomes" id="UP000189981"/>
    </source>
</evidence>
<dbReference type="AlphaFoldDB" id="A0A1T5DJC0"/>
<name>A0A1T5DJC0_9SPHI</name>